<gene>
    <name evidence="6" type="ORF">MCHLO_01936</name>
</gene>
<dbReference type="EMBL" id="DF839651">
    <property type="protein sequence ID" value="GAT44298.1"/>
    <property type="molecule type" value="Genomic_DNA"/>
</dbReference>
<evidence type="ECO:0000259" key="5">
    <source>
        <dbReference type="PROSITE" id="PS50865"/>
    </source>
</evidence>
<feature type="domain" description="MYND-type" evidence="5">
    <location>
        <begin position="22"/>
        <end position="59"/>
    </location>
</feature>
<evidence type="ECO:0000313" key="6">
    <source>
        <dbReference type="EMBL" id="GAT44298.1"/>
    </source>
</evidence>
<evidence type="ECO:0000256" key="1">
    <source>
        <dbReference type="ARBA" id="ARBA00022723"/>
    </source>
</evidence>
<protein>
    <recommendedName>
        <fullName evidence="5">MYND-type domain-containing protein</fullName>
    </recommendedName>
</protein>
<dbReference type="Pfam" id="PF01753">
    <property type="entry name" value="zf-MYND"/>
    <property type="match status" value="1"/>
</dbReference>
<dbReference type="InterPro" id="IPR002893">
    <property type="entry name" value="Znf_MYND"/>
</dbReference>
<proteinExistence type="predicted"/>
<evidence type="ECO:0000313" key="7">
    <source>
        <dbReference type="Proteomes" id="UP000815677"/>
    </source>
</evidence>
<sequence length="293" mass="33242">MSVIDTTTTETPTELLVHTSTCAACGKRGPAKTCRHCRNACYCDAACQRSHWKTHRGICRTPAPSTRNGPAYQVPTDPMLVPADPPNHDNFKAWIGEWEASLIRWSLHGAHLALQAENYMLHHTYATADQPNLRLTDNRFFVFLLLRDLPGEHDPKLLYEIETAGWLDDASMRRMVLALSDQTVGPPLVQQHDAVERGVRRVRIIVGSPLEWTTFGRDWTEAVAGKYDFHNREKIGRVMAGRFRTELKQAVLHGDVDRDMSVFQQEWQQAMADLAEELGTTSFVLVGEDEYHY</sequence>
<reference evidence="6" key="1">
    <citation type="submission" date="2014-09" db="EMBL/GenBank/DDBJ databases">
        <title>Genome sequence of the luminous mushroom Mycena chlorophos for searching fungal bioluminescence genes.</title>
        <authorList>
            <person name="Tanaka Y."/>
            <person name="Kasuga D."/>
            <person name="Oba Y."/>
            <person name="Hase S."/>
            <person name="Sato K."/>
            <person name="Oba Y."/>
            <person name="Sakakibara Y."/>
        </authorList>
    </citation>
    <scope>NUCLEOTIDE SEQUENCE</scope>
</reference>
<evidence type="ECO:0000256" key="4">
    <source>
        <dbReference type="PROSITE-ProRule" id="PRU00134"/>
    </source>
</evidence>
<dbReference type="SUPFAM" id="SSF144232">
    <property type="entry name" value="HIT/MYND zinc finger-like"/>
    <property type="match status" value="1"/>
</dbReference>
<evidence type="ECO:0000256" key="2">
    <source>
        <dbReference type="ARBA" id="ARBA00022771"/>
    </source>
</evidence>
<organism evidence="6 7">
    <name type="scientific">Mycena chlorophos</name>
    <name type="common">Agaric fungus</name>
    <name type="synonym">Agaricus chlorophos</name>
    <dbReference type="NCBI Taxonomy" id="658473"/>
    <lineage>
        <taxon>Eukaryota</taxon>
        <taxon>Fungi</taxon>
        <taxon>Dikarya</taxon>
        <taxon>Basidiomycota</taxon>
        <taxon>Agaricomycotina</taxon>
        <taxon>Agaricomycetes</taxon>
        <taxon>Agaricomycetidae</taxon>
        <taxon>Agaricales</taxon>
        <taxon>Marasmiineae</taxon>
        <taxon>Mycenaceae</taxon>
        <taxon>Mycena</taxon>
    </lineage>
</organism>
<keyword evidence="3" id="KW-0862">Zinc</keyword>
<keyword evidence="1" id="KW-0479">Metal-binding</keyword>
<evidence type="ECO:0000256" key="3">
    <source>
        <dbReference type="ARBA" id="ARBA00022833"/>
    </source>
</evidence>
<keyword evidence="7" id="KW-1185">Reference proteome</keyword>
<keyword evidence="2 4" id="KW-0863">Zinc-finger</keyword>
<dbReference type="Proteomes" id="UP000815677">
    <property type="component" value="Unassembled WGS sequence"/>
</dbReference>
<name>A0ABQ0KZQ5_MYCCL</name>
<dbReference type="PROSITE" id="PS50865">
    <property type="entry name" value="ZF_MYND_2"/>
    <property type="match status" value="1"/>
</dbReference>
<accession>A0ABQ0KZQ5</accession>
<dbReference type="Gene3D" id="6.10.140.2220">
    <property type="match status" value="1"/>
</dbReference>